<evidence type="ECO:0000256" key="2">
    <source>
        <dbReference type="ARBA" id="ARBA00007703"/>
    </source>
</evidence>
<comment type="similarity">
    <text evidence="2">Belongs to the FlgN family.</text>
</comment>
<gene>
    <name evidence="4" type="ORF">SAMN02745216_01254</name>
</gene>
<name>A0A1M6HL65_9BACT</name>
<dbReference type="STRING" id="1121393.SAMN02745216_01254"/>
<reference evidence="5" key="1">
    <citation type="submission" date="2016-11" db="EMBL/GenBank/DDBJ databases">
        <authorList>
            <person name="Varghese N."/>
            <person name="Submissions S."/>
        </authorList>
    </citation>
    <scope>NUCLEOTIDE SEQUENCE [LARGE SCALE GENOMIC DNA]</scope>
    <source>
        <strain evidence="5">DSM 16219</strain>
    </source>
</reference>
<dbReference type="AlphaFoldDB" id="A0A1M6HL65"/>
<comment type="function">
    <text evidence="1">Required for the efficient initiation of filament assembly.</text>
</comment>
<organism evidence="4 5">
    <name type="scientific">Desulfatibacillum alkenivorans DSM 16219</name>
    <dbReference type="NCBI Taxonomy" id="1121393"/>
    <lineage>
        <taxon>Bacteria</taxon>
        <taxon>Pseudomonadati</taxon>
        <taxon>Thermodesulfobacteriota</taxon>
        <taxon>Desulfobacteria</taxon>
        <taxon>Desulfobacterales</taxon>
        <taxon>Desulfatibacillaceae</taxon>
        <taxon>Desulfatibacillum</taxon>
    </lineage>
</organism>
<dbReference type="GO" id="GO:0044780">
    <property type="term" value="P:bacterial-type flagellum assembly"/>
    <property type="evidence" value="ECO:0007669"/>
    <property type="project" value="InterPro"/>
</dbReference>
<dbReference type="InterPro" id="IPR007809">
    <property type="entry name" value="FlgN-like"/>
</dbReference>
<evidence type="ECO:0000313" key="4">
    <source>
        <dbReference type="EMBL" id="SHJ22916.1"/>
    </source>
</evidence>
<dbReference type="InterPro" id="IPR036679">
    <property type="entry name" value="FlgN-like_sf"/>
</dbReference>
<keyword evidence="3" id="KW-1005">Bacterial flagellum biogenesis</keyword>
<proteinExistence type="inferred from homology"/>
<dbReference type="SUPFAM" id="SSF140566">
    <property type="entry name" value="FlgN-like"/>
    <property type="match status" value="1"/>
</dbReference>
<dbReference type="OrthoDB" id="9866047at2"/>
<evidence type="ECO:0000256" key="3">
    <source>
        <dbReference type="ARBA" id="ARBA00022795"/>
    </source>
</evidence>
<dbReference type="Gene3D" id="1.20.58.300">
    <property type="entry name" value="FlgN-like"/>
    <property type="match status" value="1"/>
</dbReference>
<keyword evidence="5" id="KW-1185">Reference proteome</keyword>
<protein>
    <submittedName>
        <fullName evidence="4">FlgN protein</fullName>
    </submittedName>
</protein>
<dbReference type="RefSeq" id="WP_073474071.1">
    <property type="nucleotide sequence ID" value="NZ_FQZU01000005.1"/>
</dbReference>
<evidence type="ECO:0000256" key="1">
    <source>
        <dbReference type="ARBA" id="ARBA00002397"/>
    </source>
</evidence>
<accession>A0A1M6HL65</accession>
<dbReference type="EMBL" id="FQZU01000005">
    <property type="protein sequence ID" value="SHJ22916.1"/>
    <property type="molecule type" value="Genomic_DNA"/>
</dbReference>
<evidence type="ECO:0000313" key="5">
    <source>
        <dbReference type="Proteomes" id="UP000183994"/>
    </source>
</evidence>
<dbReference type="Pfam" id="PF05130">
    <property type="entry name" value="FlgN"/>
    <property type="match status" value="1"/>
</dbReference>
<sequence length="167" mass="19105">MEDIIRALEDILKNDMERHDELICCLELERRALVEANVDVIMKMACRKQALAQAIMESIPHVDVLWQKVFPGKKTKVSIRHIDKVVSGGDPGIFRTIRQSLVELNHLKDKVREMTSANRAIAEDCLMFVRDLFSSIMVGDSADPPTYGRRGEVYRRADSNLLMHQEV</sequence>
<dbReference type="Proteomes" id="UP000183994">
    <property type="component" value="Unassembled WGS sequence"/>
</dbReference>